<dbReference type="RefSeq" id="WP_175501411.1">
    <property type="nucleotide sequence ID" value="NZ_FOYS01000002.1"/>
</dbReference>
<dbReference type="AlphaFoldDB" id="A0A1I6GMK4"/>
<keyword evidence="2" id="KW-1185">Reference proteome</keyword>
<dbReference type="InterPro" id="IPR055926">
    <property type="entry name" value="DUF7503"/>
</dbReference>
<dbReference type="Proteomes" id="UP000243250">
    <property type="component" value="Unassembled WGS sequence"/>
</dbReference>
<dbReference type="OrthoDB" id="210272at2157"/>
<dbReference type="Pfam" id="PF24335">
    <property type="entry name" value="DUF7503"/>
    <property type="match status" value="1"/>
</dbReference>
<reference evidence="2" key="1">
    <citation type="submission" date="2016-10" db="EMBL/GenBank/DDBJ databases">
        <authorList>
            <person name="Varghese N."/>
            <person name="Submissions S."/>
        </authorList>
    </citation>
    <scope>NUCLEOTIDE SEQUENCE [LARGE SCALE GENOMIC DNA]</scope>
    <source>
        <strain evidence="2">CGMCC 1.8711</strain>
    </source>
</reference>
<sequence length="47" mass="4869">MSETDTNAVAQYLADHPRMMGVLFTALLLLSQAGSVAAGNNTGIYGP</sequence>
<gene>
    <name evidence="1" type="ORF">SAMN04488124_1275</name>
</gene>
<name>A0A1I6GMK4_9EURY</name>
<evidence type="ECO:0000313" key="1">
    <source>
        <dbReference type="EMBL" id="SFR43420.1"/>
    </source>
</evidence>
<proteinExistence type="predicted"/>
<evidence type="ECO:0000313" key="2">
    <source>
        <dbReference type="Proteomes" id="UP000243250"/>
    </source>
</evidence>
<organism evidence="1 2">
    <name type="scientific">Halogeometricum limi</name>
    <dbReference type="NCBI Taxonomy" id="555875"/>
    <lineage>
        <taxon>Archaea</taxon>
        <taxon>Methanobacteriati</taxon>
        <taxon>Methanobacteriota</taxon>
        <taxon>Stenosarchaea group</taxon>
        <taxon>Halobacteria</taxon>
        <taxon>Halobacteriales</taxon>
        <taxon>Haloferacaceae</taxon>
        <taxon>Halogeometricum</taxon>
    </lineage>
</organism>
<accession>A0A1I6GMK4</accession>
<protein>
    <submittedName>
        <fullName evidence="1">Uncharacterized protein</fullName>
    </submittedName>
</protein>
<dbReference type="EMBL" id="FOYS01000002">
    <property type="protein sequence ID" value="SFR43420.1"/>
    <property type="molecule type" value="Genomic_DNA"/>
</dbReference>